<accession>A0A6C2YLN0</accession>
<dbReference type="Pfam" id="PF04383">
    <property type="entry name" value="KilA-N"/>
    <property type="match status" value="1"/>
</dbReference>
<dbReference type="PROSITE" id="PS51301">
    <property type="entry name" value="KILA_N"/>
    <property type="match status" value="1"/>
</dbReference>
<dbReference type="EMBL" id="LR593887">
    <property type="protein sequence ID" value="VTS00504.1"/>
    <property type="molecule type" value="Genomic_DNA"/>
</dbReference>
<dbReference type="SUPFAM" id="SSF54616">
    <property type="entry name" value="DNA-binding domain of Mlu1-box binding protein MBP1"/>
    <property type="match status" value="1"/>
</dbReference>
<dbReference type="InterPro" id="IPR018004">
    <property type="entry name" value="KilA/APSES_HTH"/>
</dbReference>
<dbReference type="KEGG" id="tim:GMBLW1_18210"/>
<feature type="domain" description="KilA-N" evidence="1">
    <location>
        <begin position="1"/>
        <end position="102"/>
    </location>
</feature>
<name>A0A6C2YLN0_9BACT</name>
<dbReference type="AlphaFoldDB" id="A0A6C2YLN0"/>
<evidence type="ECO:0000259" key="1">
    <source>
        <dbReference type="PROSITE" id="PS51301"/>
    </source>
</evidence>
<dbReference type="InterPro" id="IPR036887">
    <property type="entry name" value="HTH_APSES_sf"/>
</dbReference>
<reference evidence="2" key="1">
    <citation type="submission" date="2019-04" db="EMBL/GenBank/DDBJ databases">
        <authorList>
            <consortium name="Science for Life Laboratories"/>
        </authorList>
    </citation>
    <scope>NUCLEOTIDE SEQUENCE</scope>
    <source>
        <strain evidence="2">MBLW1</strain>
    </source>
</reference>
<dbReference type="InterPro" id="IPR017880">
    <property type="entry name" value="KilA_N"/>
</dbReference>
<dbReference type="EMBL" id="LR586016">
    <property type="protein sequence ID" value="VIP02139.1"/>
    <property type="molecule type" value="Genomic_DNA"/>
</dbReference>
<gene>
    <name evidence="2" type="ORF">GMBLW1_18210</name>
</gene>
<dbReference type="InParanoid" id="A0A6C2YLN0"/>
<evidence type="ECO:0000313" key="2">
    <source>
        <dbReference type="EMBL" id="VIP02139.1"/>
    </source>
</evidence>
<sequence>MQQRNDGYINATQLCKAAGKLFADYRRSAETKAFLDALGSDMGIPISAETTELQICRSVLIEAKKGGAGPQGTWVHPRVAIDLARWCSPQFAVVVNGWIFELMNRGSVAQPSTSMPGASAKIPVLKKGRRAAIENNSDDHYDIMEHLLSTGRNPTARQLYLIKQLTDILLRVCGYQPRTDGRVEYKYSAPAALALIYAVWIDHMLEADADHYFGLDD</sequence>
<dbReference type="GO" id="GO:0003677">
    <property type="term" value="F:DNA binding"/>
    <property type="evidence" value="ECO:0007669"/>
    <property type="project" value="InterPro"/>
</dbReference>
<protein>
    <recommendedName>
        <fullName evidence="1">KilA-N domain-containing protein</fullName>
    </recommendedName>
</protein>
<proteinExistence type="predicted"/>
<evidence type="ECO:0000313" key="3">
    <source>
        <dbReference type="Proteomes" id="UP000464378"/>
    </source>
</evidence>
<dbReference type="Proteomes" id="UP000464378">
    <property type="component" value="Chromosome"/>
</dbReference>
<dbReference type="SMART" id="SM01252">
    <property type="entry name" value="KilA-N"/>
    <property type="match status" value="1"/>
</dbReference>
<organism evidence="2">
    <name type="scientific">Tuwongella immobilis</name>
    <dbReference type="NCBI Taxonomy" id="692036"/>
    <lineage>
        <taxon>Bacteria</taxon>
        <taxon>Pseudomonadati</taxon>
        <taxon>Planctomycetota</taxon>
        <taxon>Planctomycetia</taxon>
        <taxon>Gemmatales</taxon>
        <taxon>Gemmataceae</taxon>
        <taxon>Tuwongella</taxon>
    </lineage>
</organism>
<keyword evidence="3" id="KW-1185">Reference proteome</keyword>